<dbReference type="GO" id="GO:0046872">
    <property type="term" value="F:metal ion binding"/>
    <property type="evidence" value="ECO:0007669"/>
    <property type="project" value="UniProtKB-KW"/>
</dbReference>
<dbReference type="Pfam" id="PF02537">
    <property type="entry name" value="CRCB"/>
    <property type="match status" value="1"/>
</dbReference>
<dbReference type="Proteomes" id="UP000004633">
    <property type="component" value="Unassembled WGS sequence"/>
</dbReference>
<dbReference type="InterPro" id="IPR003691">
    <property type="entry name" value="FluC"/>
</dbReference>
<keyword evidence="6 10" id="KW-0407">Ion channel</keyword>
<feature type="transmembrane region" description="Helical" evidence="10">
    <location>
        <begin position="64"/>
        <end position="83"/>
    </location>
</feature>
<feature type="binding site" evidence="10">
    <location>
        <position position="73"/>
    </location>
    <ligand>
        <name>Na(+)</name>
        <dbReference type="ChEBI" id="CHEBI:29101"/>
        <note>structural</note>
    </ligand>
</feature>
<dbReference type="RefSeq" id="WP_009348879.1">
    <property type="nucleotide sequence ID" value="NZ_GL638127.1"/>
</dbReference>
<proteinExistence type="inferred from homology"/>
<comment type="catalytic activity">
    <reaction evidence="8">
        <text>fluoride(in) = fluoride(out)</text>
        <dbReference type="Rhea" id="RHEA:76159"/>
        <dbReference type="ChEBI" id="CHEBI:17051"/>
    </reaction>
    <physiologicalReaction direction="left-to-right" evidence="8">
        <dbReference type="Rhea" id="RHEA:76160"/>
    </physiologicalReaction>
</comment>
<evidence type="ECO:0000256" key="10">
    <source>
        <dbReference type="HAMAP-Rule" id="MF_00454"/>
    </source>
</evidence>
<evidence type="ECO:0000256" key="9">
    <source>
        <dbReference type="ARBA" id="ARBA00049940"/>
    </source>
</evidence>
<feature type="transmembrane region" description="Helical" evidence="10">
    <location>
        <begin position="31"/>
        <end position="52"/>
    </location>
</feature>
<keyword evidence="4 10" id="KW-1133">Transmembrane helix</keyword>
<evidence type="ECO:0000256" key="5">
    <source>
        <dbReference type="ARBA" id="ARBA00023136"/>
    </source>
</evidence>
<dbReference type="NCBIfam" id="TIGR00494">
    <property type="entry name" value="crcB"/>
    <property type="match status" value="1"/>
</dbReference>
<comment type="caution">
    <text evidence="11">The sequence shown here is derived from an EMBL/GenBank/DDBJ whole genome shotgun (WGS) entry which is preliminary data.</text>
</comment>
<keyword evidence="5 10" id="KW-0472">Membrane</keyword>
<evidence type="ECO:0000256" key="6">
    <source>
        <dbReference type="ARBA" id="ARBA00023303"/>
    </source>
</evidence>
<feature type="transmembrane region" description="Helical" evidence="10">
    <location>
        <begin position="95"/>
        <end position="119"/>
    </location>
</feature>
<comment type="function">
    <text evidence="9 10">Fluoride-specific ion channel. Important for reducing fluoride concentration in the cell, thus reducing its toxicity.</text>
</comment>
<keyword evidence="10" id="KW-0406">Ion transport</keyword>
<evidence type="ECO:0000256" key="1">
    <source>
        <dbReference type="ARBA" id="ARBA00004651"/>
    </source>
</evidence>
<feature type="binding site" evidence="10">
    <location>
        <position position="76"/>
    </location>
    <ligand>
        <name>Na(+)</name>
        <dbReference type="ChEBI" id="CHEBI:29101"/>
        <note>structural</note>
    </ligand>
</feature>
<dbReference type="HOGENOM" id="CLU_114342_2_3_9"/>
<keyword evidence="12" id="KW-1185">Reference proteome</keyword>
<comment type="similarity">
    <text evidence="7 10">Belongs to the fluoride channel Fluc/FEX (TC 1.A.43) family.</text>
</comment>
<keyword evidence="3 10" id="KW-0812">Transmembrane</keyword>
<dbReference type="GO" id="GO:0062054">
    <property type="term" value="F:fluoride channel activity"/>
    <property type="evidence" value="ECO:0007669"/>
    <property type="project" value="UniProtKB-UniRule"/>
</dbReference>
<comment type="activity regulation">
    <text evidence="10">Na(+) is not transported, but it plays an essential structural role and its presence is essential for fluoride channel function.</text>
</comment>
<sequence length="123" mass="12773">MNVLAVGLGGAIGAVLRYLLGQAIPRLAGGFPLGTFCINIVGCFAIGVIVALAGRNSGIDPRLVLFLQTGICGGFTTFSTFSFETVSLMDDGKIPLALLYLCASVTLGISALLAARYMVQAWE</sequence>
<keyword evidence="10" id="KW-0813">Transport</keyword>
<keyword evidence="2 10" id="KW-1003">Cell membrane</keyword>
<dbReference type="STRING" id="749551.HMPREF9555_00219"/>
<dbReference type="EMBL" id="AECV01000001">
    <property type="protein sequence ID" value="EFW30591.1"/>
    <property type="molecule type" value="Genomic_DNA"/>
</dbReference>
<accession>E7MZS7</accession>
<keyword evidence="10" id="KW-0915">Sodium</keyword>
<organism evidence="11 12">
    <name type="scientific">Selenomonas artemidis F0399</name>
    <dbReference type="NCBI Taxonomy" id="749551"/>
    <lineage>
        <taxon>Bacteria</taxon>
        <taxon>Bacillati</taxon>
        <taxon>Bacillota</taxon>
        <taxon>Negativicutes</taxon>
        <taxon>Selenomonadales</taxon>
        <taxon>Selenomonadaceae</taxon>
        <taxon>Selenomonas</taxon>
    </lineage>
</organism>
<dbReference type="PANTHER" id="PTHR28259:SF1">
    <property type="entry name" value="FLUORIDE EXPORT PROTEIN 1-RELATED"/>
    <property type="match status" value="1"/>
</dbReference>
<keyword evidence="10" id="KW-0479">Metal-binding</keyword>
<evidence type="ECO:0000256" key="7">
    <source>
        <dbReference type="ARBA" id="ARBA00035120"/>
    </source>
</evidence>
<evidence type="ECO:0000256" key="2">
    <source>
        <dbReference type="ARBA" id="ARBA00022475"/>
    </source>
</evidence>
<evidence type="ECO:0000313" key="12">
    <source>
        <dbReference type="Proteomes" id="UP000004633"/>
    </source>
</evidence>
<evidence type="ECO:0000256" key="3">
    <source>
        <dbReference type="ARBA" id="ARBA00022692"/>
    </source>
</evidence>
<dbReference type="GO" id="GO:0005886">
    <property type="term" value="C:plasma membrane"/>
    <property type="evidence" value="ECO:0007669"/>
    <property type="project" value="UniProtKB-SubCell"/>
</dbReference>
<dbReference type="PANTHER" id="PTHR28259">
    <property type="entry name" value="FLUORIDE EXPORT PROTEIN 1-RELATED"/>
    <property type="match status" value="1"/>
</dbReference>
<dbReference type="HAMAP" id="MF_00454">
    <property type="entry name" value="FluC"/>
    <property type="match status" value="1"/>
</dbReference>
<evidence type="ECO:0000313" key="11">
    <source>
        <dbReference type="EMBL" id="EFW30591.1"/>
    </source>
</evidence>
<protein>
    <recommendedName>
        <fullName evidence="10">Fluoride-specific ion channel FluC</fullName>
    </recommendedName>
</protein>
<name>E7MZS7_9FIRM</name>
<comment type="subcellular location">
    <subcellularLocation>
        <location evidence="1 10">Cell membrane</location>
        <topology evidence="1 10">Multi-pass membrane protein</topology>
    </subcellularLocation>
</comment>
<dbReference type="AlphaFoldDB" id="E7MZS7"/>
<evidence type="ECO:0000256" key="4">
    <source>
        <dbReference type="ARBA" id="ARBA00022989"/>
    </source>
</evidence>
<gene>
    <name evidence="10 11" type="primary">crcB</name>
    <name evidence="10" type="synonym">fluC</name>
    <name evidence="11" type="ORF">HMPREF9555_00219</name>
</gene>
<dbReference type="GO" id="GO:0140114">
    <property type="term" value="P:cellular detoxification of fluoride"/>
    <property type="evidence" value="ECO:0007669"/>
    <property type="project" value="UniProtKB-UniRule"/>
</dbReference>
<evidence type="ECO:0000256" key="8">
    <source>
        <dbReference type="ARBA" id="ARBA00035585"/>
    </source>
</evidence>
<reference evidence="11 12" key="1">
    <citation type="submission" date="2010-08" db="EMBL/GenBank/DDBJ databases">
        <authorList>
            <person name="Weinstock G."/>
            <person name="Sodergren E."/>
            <person name="Clifton S."/>
            <person name="Fulton L."/>
            <person name="Fulton B."/>
            <person name="Courtney L."/>
            <person name="Fronick C."/>
            <person name="Harrison M."/>
            <person name="Strong C."/>
            <person name="Farmer C."/>
            <person name="Delahaunty K."/>
            <person name="Markovic C."/>
            <person name="Hall O."/>
            <person name="Minx P."/>
            <person name="Tomlinson C."/>
            <person name="Mitreva M."/>
            <person name="Hou S."/>
            <person name="Chen J."/>
            <person name="Wollam A."/>
            <person name="Pepin K.H."/>
            <person name="Johnson M."/>
            <person name="Bhonagiri V."/>
            <person name="Zhang X."/>
            <person name="Suruliraj S."/>
            <person name="Warren W."/>
            <person name="Chinwalla A."/>
            <person name="Mardis E.R."/>
            <person name="Wilson R.K."/>
        </authorList>
    </citation>
    <scope>NUCLEOTIDE SEQUENCE [LARGE SCALE GENOMIC DNA]</scope>
    <source>
        <strain evidence="11 12">F0399</strain>
    </source>
</reference>